<feature type="region of interest" description="Disordered" evidence="5">
    <location>
        <begin position="1075"/>
        <end position="1095"/>
    </location>
</feature>
<feature type="domain" description="Carrier" evidence="6">
    <location>
        <begin position="1003"/>
        <end position="1077"/>
    </location>
</feature>
<evidence type="ECO:0000256" key="2">
    <source>
        <dbReference type="ARBA" id="ARBA00006432"/>
    </source>
</evidence>
<dbReference type="NCBIfam" id="TIGR01733">
    <property type="entry name" value="AA-adenyl-dom"/>
    <property type="match status" value="2"/>
</dbReference>
<dbReference type="GO" id="GO:0043041">
    <property type="term" value="P:amino acid activation for nonribosomal peptide biosynthetic process"/>
    <property type="evidence" value="ECO:0007669"/>
    <property type="project" value="TreeGrafter"/>
</dbReference>
<dbReference type="PROSITE" id="PS00012">
    <property type="entry name" value="PHOSPHOPANTETHEINE"/>
    <property type="match status" value="2"/>
</dbReference>
<dbReference type="InterPro" id="IPR010071">
    <property type="entry name" value="AA_adenyl_dom"/>
</dbReference>
<dbReference type="Gene3D" id="3.30.559.30">
    <property type="entry name" value="Nonribosomal peptide synthetase, condensation domain"/>
    <property type="match status" value="2"/>
</dbReference>
<dbReference type="FunFam" id="3.30.559.10:FF:000012">
    <property type="entry name" value="Non-ribosomal peptide synthetase"/>
    <property type="match status" value="1"/>
</dbReference>
<dbReference type="InterPro" id="IPR045851">
    <property type="entry name" value="AMP-bd_C_sf"/>
</dbReference>
<name>A0A0S4LHJ8_9BACT</name>
<dbReference type="FunFam" id="3.40.50.980:FF:000001">
    <property type="entry name" value="Non-ribosomal peptide synthetase"/>
    <property type="match status" value="1"/>
</dbReference>
<dbReference type="InterPro" id="IPR009081">
    <property type="entry name" value="PP-bd_ACP"/>
</dbReference>
<keyword evidence="4" id="KW-0597">Phosphoprotein</keyword>
<dbReference type="Gene3D" id="2.30.38.10">
    <property type="entry name" value="Luciferase, Domain 3"/>
    <property type="match status" value="2"/>
</dbReference>
<dbReference type="Pfam" id="PF13193">
    <property type="entry name" value="AMP-binding_C"/>
    <property type="match status" value="2"/>
</dbReference>
<dbReference type="FunFam" id="3.40.50.980:FF:000002">
    <property type="entry name" value="Enterobactin synthetase component F"/>
    <property type="match status" value="1"/>
</dbReference>
<accession>A0A0S4LHJ8</accession>
<dbReference type="Pfam" id="PF00501">
    <property type="entry name" value="AMP-binding"/>
    <property type="match status" value="2"/>
</dbReference>
<dbReference type="SUPFAM" id="SSF56801">
    <property type="entry name" value="Acetyl-CoA synthetase-like"/>
    <property type="match status" value="2"/>
</dbReference>
<dbReference type="InterPro" id="IPR020845">
    <property type="entry name" value="AMP-binding_CS"/>
</dbReference>
<evidence type="ECO:0000313" key="8">
    <source>
        <dbReference type="Proteomes" id="UP000199032"/>
    </source>
</evidence>
<dbReference type="Gene3D" id="3.40.50.980">
    <property type="match status" value="4"/>
</dbReference>
<reference evidence="7 8" key="1">
    <citation type="submission" date="2015-10" db="EMBL/GenBank/DDBJ databases">
        <authorList>
            <person name="Gilbert D.G."/>
        </authorList>
    </citation>
    <scope>NUCLEOTIDE SEQUENCE [LARGE SCALE GENOMIC DNA]</scope>
    <source>
        <strain evidence="7">COMA1</strain>
    </source>
</reference>
<organism evidence="7 8">
    <name type="scientific">Candidatus Nitrospira nitrosa</name>
    <dbReference type="NCBI Taxonomy" id="1742972"/>
    <lineage>
        <taxon>Bacteria</taxon>
        <taxon>Pseudomonadati</taxon>
        <taxon>Nitrospirota</taxon>
        <taxon>Nitrospiria</taxon>
        <taxon>Nitrospirales</taxon>
        <taxon>Nitrospiraceae</taxon>
        <taxon>Nitrospira</taxon>
    </lineage>
</organism>
<dbReference type="GO" id="GO:0005829">
    <property type="term" value="C:cytosol"/>
    <property type="evidence" value="ECO:0007669"/>
    <property type="project" value="TreeGrafter"/>
</dbReference>
<dbReference type="PANTHER" id="PTHR45527">
    <property type="entry name" value="NONRIBOSOMAL PEPTIDE SYNTHETASE"/>
    <property type="match status" value="1"/>
</dbReference>
<dbReference type="Proteomes" id="UP000199032">
    <property type="component" value="Unassembled WGS sequence"/>
</dbReference>
<proteinExistence type="inferred from homology"/>
<dbReference type="SUPFAM" id="SSF47336">
    <property type="entry name" value="ACP-like"/>
    <property type="match status" value="2"/>
</dbReference>
<dbReference type="FunFam" id="3.40.50.12780:FF:000012">
    <property type="entry name" value="Non-ribosomal peptide synthetase"/>
    <property type="match status" value="2"/>
</dbReference>
<dbReference type="STRING" id="1742972.COMA1_30351"/>
<dbReference type="GO" id="GO:0031177">
    <property type="term" value="F:phosphopantetheine binding"/>
    <property type="evidence" value="ECO:0007669"/>
    <property type="project" value="InterPro"/>
</dbReference>
<dbReference type="Pfam" id="PF00668">
    <property type="entry name" value="Condensation"/>
    <property type="match status" value="2"/>
</dbReference>
<dbReference type="Gene3D" id="1.10.1200.10">
    <property type="entry name" value="ACP-like"/>
    <property type="match status" value="2"/>
</dbReference>
<dbReference type="SUPFAM" id="SSF52777">
    <property type="entry name" value="CoA-dependent acyltransferases"/>
    <property type="match status" value="4"/>
</dbReference>
<evidence type="ECO:0000256" key="4">
    <source>
        <dbReference type="ARBA" id="ARBA00022553"/>
    </source>
</evidence>
<feature type="domain" description="Carrier" evidence="6">
    <location>
        <begin position="2077"/>
        <end position="2151"/>
    </location>
</feature>
<evidence type="ECO:0000259" key="6">
    <source>
        <dbReference type="PROSITE" id="PS50075"/>
    </source>
</evidence>
<dbReference type="Pfam" id="PF00550">
    <property type="entry name" value="PP-binding"/>
    <property type="match status" value="2"/>
</dbReference>
<dbReference type="CDD" id="cd17646">
    <property type="entry name" value="A_NRPS_AB3403-like"/>
    <property type="match status" value="1"/>
</dbReference>
<dbReference type="NCBIfam" id="NF003417">
    <property type="entry name" value="PRK04813.1"/>
    <property type="match status" value="2"/>
</dbReference>
<dbReference type="FunFam" id="3.30.300.30:FF:000010">
    <property type="entry name" value="Enterobactin synthetase component F"/>
    <property type="match status" value="2"/>
</dbReference>
<dbReference type="FunFam" id="1.10.1200.10:FF:000005">
    <property type="entry name" value="Nonribosomal peptide synthetase 1"/>
    <property type="match status" value="2"/>
</dbReference>
<dbReference type="InterPro" id="IPR020806">
    <property type="entry name" value="PKS_PP-bd"/>
</dbReference>
<dbReference type="InterPro" id="IPR023213">
    <property type="entry name" value="CAT-like_dom_sf"/>
</dbReference>
<dbReference type="Gene3D" id="3.30.559.10">
    <property type="entry name" value="Chloramphenicol acetyltransferase-like domain"/>
    <property type="match status" value="2"/>
</dbReference>
<evidence type="ECO:0000256" key="3">
    <source>
        <dbReference type="ARBA" id="ARBA00022450"/>
    </source>
</evidence>
<evidence type="ECO:0000256" key="5">
    <source>
        <dbReference type="SAM" id="MobiDB-lite"/>
    </source>
</evidence>
<comment type="cofactor">
    <cofactor evidence="1">
        <name>pantetheine 4'-phosphate</name>
        <dbReference type="ChEBI" id="CHEBI:47942"/>
    </cofactor>
</comment>
<dbReference type="SMART" id="SM00823">
    <property type="entry name" value="PKS_PP"/>
    <property type="match status" value="2"/>
</dbReference>
<dbReference type="PROSITE" id="PS50075">
    <property type="entry name" value="CARRIER"/>
    <property type="match status" value="2"/>
</dbReference>
<dbReference type="InterPro" id="IPR001242">
    <property type="entry name" value="Condensation_dom"/>
</dbReference>
<dbReference type="RefSeq" id="WP_176698062.1">
    <property type="nucleotide sequence ID" value="NZ_CZQA01000009.1"/>
</dbReference>
<dbReference type="InterPro" id="IPR036736">
    <property type="entry name" value="ACP-like_sf"/>
</dbReference>
<dbReference type="CDD" id="cd19531">
    <property type="entry name" value="LCL_NRPS-like"/>
    <property type="match status" value="1"/>
</dbReference>
<dbReference type="GO" id="GO:0044550">
    <property type="term" value="P:secondary metabolite biosynthetic process"/>
    <property type="evidence" value="ECO:0007669"/>
    <property type="project" value="UniProtKB-ARBA"/>
</dbReference>
<gene>
    <name evidence="7" type="ORF">COMA1_30351</name>
</gene>
<dbReference type="CDD" id="cd05930">
    <property type="entry name" value="A_NRPS"/>
    <property type="match status" value="1"/>
</dbReference>
<dbReference type="InterPro" id="IPR025110">
    <property type="entry name" value="AMP-bd_C"/>
</dbReference>
<keyword evidence="3" id="KW-0596">Phosphopantetheine</keyword>
<evidence type="ECO:0000256" key="1">
    <source>
        <dbReference type="ARBA" id="ARBA00001957"/>
    </source>
</evidence>
<dbReference type="CDD" id="cd19543">
    <property type="entry name" value="DCL_NRPS"/>
    <property type="match status" value="1"/>
</dbReference>
<evidence type="ECO:0000313" key="7">
    <source>
        <dbReference type="EMBL" id="CUS36981.1"/>
    </source>
</evidence>
<dbReference type="InterPro" id="IPR006162">
    <property type="entry name" value="Ppantetheine_attach_site"/>
</dbReference>
<dbReference type="Gene3D" id="3.30.300.30">
    <property type="match status" value="2"/>
</dbReference>
<protein>
    <submittedName>
        <fullName evidence="7">Putative Multi-domain non-ribosomal peptide synthetase</fullName>
    </submittedName>
</protein>
<sequence>MKPTHPGTFTGPTAPAASPTNVDVFPASFAQKRLWFLSQLEPDSASYNTALAVRLRGALNREATVLSLNEIVRRHEVLRTTFDEVEGELVQVIAEDRPIDVPVVDFSLKSPSQREASAAAAAQAEARRPFDLRSGPVMRVRLLKLRPQEHILVLTLHHIVCDGWSSQILAQEFGALYEAFDAGLPSPLPPLPIQYADYAVWQGGWLQGSVIEERLAYWKEKLKGKLPVLDLPSDRPRQVIQSDRGARFPFSVSRDLVDRLQTLSRTQGATLFMTLLAAFQVLLMRYSGLDDFCLGTPVANRPKRETETLIGFFANTLVLRANLSGNPTFTDLLARVQETVLGAQAHQDLPFEQLVDALQPVRTLSHTPLFQVMFALQTSLARSLTITSLEVRAMELDAGGAKFDLSLDMTEDETGLDCAFEYNQDLFDQVTVARMASQLKRLLEGIVDNPQDRLHELPMLTEKERRKILTEWNDTAAGTTEGQVARLFEEQVARSPQAVAVSCGEEALSYRDLNDRADRIARALSIAGVGCESIVAVLGERSINYVALMIALWKRGGVYLPLDPGHPPSRWTSILETSQASMVLTTEAWASRTNDAIARLPEAGRPGILTVEACLSENPAPSGDGTAWPSSKLAYVIYTSGSTGIPKGAMVTEGGLINHLRSKVSMLRLGPSDVVAQTASQGFDISVWQLTAALLCGARTLIVPDETARDPEQLLRYADTQEVTVLETVPALLRGMLDSAAATGNEAPRLARLRWVLPTGETLPPALVRRWFERYRHVPLINAYGPAECADDVAMATITVPPDDTYAHSPIGKPIVNLRLYVVDDWLEPVPIGAVGELCVAGAGVGRGYLYDPAKTAEAFVPDPFSGELGSRLYRTGDRVRHRSDGTVEFIGRRDHQVKIRGVRIELGEIELRLQAFPDVREAAAVVRQDHPGQKRLVAYVVPRDGASYDSDILIRSLREQLPEPMVPSAIVRLEMLPRSVNGKIDREALPQPDRVAAREWTAPRTPTESQLAAVWAEVLGLERVGVHDNFFELGGDSILSLQVISRAKAQGLPLTPRDLFQHQTVAELAEATGNRIETGDSQSKPGIRAQRPTDSVRLETARRLYAEAEDVYPLTPLQQGLLFHSLYEPQSGIYIEQLSCLLRGYLDHAAFIDAWRMVIGRSTPLRTAFMWQKLNSPMQVVLPGEAPPIIELDWRDLPESEQRQRLQEFLQEDRLTDFDLTRPPLMRLALIRIADDARYLIWTHHHIVLDGWCLPIILSDLFACYACSTGGPDPRKPQSQPYRDYVEWILSQDQTAAEQYWRKTLAGMTAPTPLPTDLAQNDVQPATGYGIHRLAISAARTSALQAYASKERITVNTLVQGAWALLLSRYSGEDDVLFGTTVSGRSADVPGIETMLGLFINTLPLRVAVPRDAILQTWLRGLLQQNAELRQYEHTSLAQIQSWSQMPRGGRLFNSLLVFDNHPTDQTLDDGGAGLTAHDVSLQGQTNYPLTVNVVPGDSLCFLLSYQQKQFSPEQVGRIAEHLDMVLSQLVEPSETRLSTIGVLRADERRLVLEGWNATRQKYSMDATVPELIYENVMRTPEATAVRFDEQALSYRELWTRSQALASELRRHGVGPDVLVGICTERSLELIVGLLGIWQAGGAYVPIDPRYPADRIGYMLADAAPPILLMQPALREQLPPFAGLYLELYAAASVAETPVLPPTPVRLQHLAYTIYTSGSTGRPKGAGNTHGGLLNRLQWMQEYFSLTPADRVLQKTPFGFDVSVWELFWPLMTGAELVLAQPDEHKDGLRLKERIVKQKITTLHFVPPMLQAFLETPGVQACAGSLRRVICSGEALTATVQQQCWTKLPGVELHNLYGPTEAAIDVTVWSCDQKAPADPVPIGRPIANTQIYLVDHRDEPVPIGVPGELYIGGVNVARGYHKRPALTAEKFVPDPFSAEPGRRLYRTGDLARYRADGAIEYLGRLDHQVKIRGVRIELGEIESCLLQHPTVHEAVVVDQDTAAGSKRLVGYVVPRMGHDVTGEMIRQWVAVRLPEAFVPDLVVTLEALPLTPHGKVDRKALPLPDTETSRTQSYEEPVTESEHILAAIWAEVLGQPRVGRLDNFFELGGDSINTLQVLARAHQRGVKLTPKQLFEHPTVAAAAAVAVPIEVVAEETSQTEETEVGTRVDIELSDEDMSNLLEELK</sequence>
<dbReference type="EMBL" id="CZQA01000009">
    <property type="protein sequence ID" value="CUS36981.1"/>
    <property type="molecule type" value="Genomic_DNA"/>
</dbReference>
<dbReference type="GO" id="GO:0003824">
    <property type="term" value="F:catalytic activity"/>
    <property type="evidence" value="ECO:0007669"/>
    <property type="project" value="InterPro"/>
</dbReference>
<dbReference type="PROSITE" id="PS00455">
    <property type="entry name" value="AMP_BINDING"/>
    <property type="match status" value="1"/>
</dbReference>
<comment type="similarity">
    <text evidence="2">Belongs to the ATP-dependent AMP-binding enzyme family.</text>
</comment>
<keyword evidence="8" id="KW-1185">Reference proteome</keyword>
<dbReference type="FunFam" id="2.30.38.10:FF:000001">
    <property type="entry name" value="Non-ribosomal peptide synthetase PvdI"/>
    <property type="match status" value="2"/>
</dbReference>
<dbReference type="InterPro" id="IPR000873">
    <property type="entry name" value="AMP-dep_synth/lig_dom"/>
</dbReference>
<dbReference type="PANTHER" id="PTHR45527:SF1">
    <property type="entry name" value="FATTY ACID SYNTHASE"/>
    <property type="match status" value="1"/>
</dbReference>